<protein>
    <submittedName>
        <fullName evidence="2">Uncharacterized protein</fullName>
    </submittedName>
</protein>
<feature type="compositionally biased region" description="Low complexity" evidence="1">
    <location>
        <begin position="45"/>
        <end position="68"/>
    </location>
</feature>
<dbReference type="RefSeq" id="WP_272084077.1">
    <property type="nucleotide sequence ID" value="NZ_JAQNDL010000001.1"/>
</dbReference>
<feature type="compositionally biased region" description="Low complexity" evidence="1">
    <location>
        <begin position="18"/>
        <end position="37"/>
    </location>
</feature>
<proteinExistence type="predicted"/>
<gene>
    <name evidence="2" type="ORF">POL25_02040</name>
</gene>
<organism evidence="2 3">
    <name type="scientific">Nannocystis bainbridge</name>
    <dbReference type="NCBI Taxonomy" id="2995303"/>
    <lineage>
        <taxon>Bacteria</taxon>
        <taxon>Pseudomonadati</taxon>
        <taxon>Myxococcota</taxon>
        <taxon>Polyangia</taxon>
        <taxon>Nannocystales</taxon>
        <taxon>Nannocystaceae</taxon>
        <taxon>Nannocystis</taxon>
    </lineage>
</organism>
<sequence length="245" mass="24793">MASSASTDAPTTGLDPLTGSGTATQGTTSDPTSPGTTGETGTGAPGTTTTGGETTDSGSTTSETTTEGTTGGIGGGPCEVDADCKLHDDCCSCFAIPTEQDDVVCDARCDQTQCQQIGIDEAKCVLGQCITEKVHCGGEVFCDALPPDCPPGTLPGVDDFMGCWTGACVPVISCWWVTACELCPDSFICVNHPSVFGDNWTCLPRPVACEDEVDCECAGAACNDGIEVCEGGGGDVDLVCHCPDC</sequence>
<feature type="region of interest" description="Disordered" evidence="1">
    <location>
        <begin position="1"/>
        <end position="73"/>
    </location>
</feature>
<evidence type="ECO:0000256" key="1">
    <source>
        <dbReference type="SAM" id="MobiDB-lite"/>
    </source>
</evidence>
<dbReference type="EMBL" id="JAQNDL010000001">
    <property type="protein sequence ID" value="MDC0715652.1"/>
    <property type="molecule type" value="Genomic_DNA"/>
</dbReference>
<evidence type="ECO:0000313" key="3">
    <source>
        <dbReference type="Proteomes" id="UP001221686"/>
    </source>
</evidence>
<evidence type="ECO:0000313" key="2">
    <source>
        <dbReference type="EMBL" id="MDC0715652.1"/>
    </source>
</evidence>
<comment type="caution">
    <text evidence="2">The sequence shown here is derived from an EMBL/GenBank/DDBJ whole genome shotgun (WGS) entry which is preliminary data.</text>
</comment>
<reference evidence="2 3" key="1">
    <citation type="submission" date="2022-11" db="EMBL/GenBank/DDBJ databases">
        <title>Minimal conservation of predation-associated metabolite biosynthetic gene clusters underscores biosynthetic potential of Myxococcota including descriptions for ten novel species: Archangium lansinium sp. nov., Myxococcus landrumus sp. nov., Nannocystis bai.</title>
        <authorList>
            <person name="Ahearne A."/>
            <person name="Stevens C."/>
            <person name="Dowd S."/>
        </authorList>
    </citation>
    <scope>NUCLEOTIDE SEQUENCE [LARGE SCALE GENOMIC DNA]</scope>
    <source>
        <strain evidence="2 3">BB15-2</strain>
    </source>
</reference>
<name>A0ABT5DTB1_9BACT</name>
<feature type="compositionally biased region" description="Polar residues" evidence="1">
    <location>
        <begin position="1"/>
        <end position="10"/>
    </location>
</feature>
<accession>A0ABT5DTB1</accession>
<keyword evidence="3" id="KW-1185">Reference proteome</keyword>
<dbReference type="Proteomes" id="UP001221686">
    <property type="component" value="Unassembled WGS sequence"/>
</dbReference>